<keyword evidence="1" id="KW-0472">Membrane</keyword>
<sequence>MAAEILRFLPLILYWAGGWMLQQHAPRLDFLYYLVASSTVIGAVTLGTIFAFRPPNRRVLTLSG</sequence>
<dbReference type="Proteomes" id="UP000052023">
    <property type="component" value="Unassembled WGS sequence"/>
</dbReference>
<proteinExistence type="predicted"/>
<keyword evidence="1" id="KW-0812">Transmembrane</keyword>
<accession>A0A0R3MU91</accession>
<protein>
    <submittedName>
        <fullName evidence="2">Uncharacterized protein</fullName>
    </submittedName>
</protein>
<dbReference type="EMBL" id="LLYA01000158">
    <property type="protein sequence ID" value="KRR23730.1"/>
    <property type="molecule type" value="Genomic_DNA"/>
</dbReference>
<keyword evidence="3" id="KW-1185">Reference proteome</keyword>
<gene>
    <name evidence="2" type="ORF">CQ13_27035</name>
</gene>
<reference evidence="2 3" key="1">
    <citation type="submission" date="2014-03" db="EMBL/GenBank/DDBJ databases">
        <title>Bradyrhizobium valentinum sp. nov., isolated from effective nodules of Lupinus mariae-josephae, a lupine endemic of basic-lime soils in Eastern Spain.</title>
        <authorList>
            <person name="Duran D."/>
            <person name="Rey L."/>
            <person name="Navarro A."/>
            <person name="Busquets A."/>
            <person name="Imperial J."/>
            <person name="Ruiz-Argueso T."/>
        </authorList>
    </citation>
    <scope>NUCLEOTIDE SEQUENCE [LARGE SCALE GENOMIC DNA]</scope>
    <source>
        <strain evidence="2 3">Ro19</strain>
    </source>
</reference>
<organism evidence="2 3">
    <name type="scientific">Bradyrhizobium retamae</name>
    <dbReference type="NCBI Taxonomy" id="1300035"/>
    <lineage>
        <taxon>Bacteria</taxon>
        <taxon>Pseudomonadati</taxon>
        <taxon>Pseudomonadota</taxon>
        <taxon>Alphaproteobacteria</taxon>
        <taxon>Hyphomicrobiales</taxon>
        <taxon>Nitrobacteraceae</taxon>
        <taxon>Bradyrhizobium</taxon>
    </lineage>
</organism>
<dbReference type="AlphaFoldDB" id="A0A0R3MU91"/>
<evidence type="ECO:0000256" key="1">
    <source>
        <dbReference type="SAM" id="Phobius"/>
    </source>
</evidence>
<evidence type="ECO:0000313" key="2">
    <source>
        <dbReference type="EMBL" id="KRR23730.1"/>
    </source>
</evidence>
<comment type="caution">
    <text evidence="2">The sequence shown here is derived from an EMBL/GenBank/DDBJ whole genome shotgun (WGS) entry which is preliminary data.</text>
</comment>
<keyword evidence="1" id="KW-1133">Transmembrane helix</keyword>
<feature type="transmembrane region" description="Helical" evidence="1">
    <location>
        <begin position="30"/>
        <end position="52"/>
    </location>
</feature>
<name>A0A0R3MU91_9BRAD</name>
<evidence type="ECO:0000313" key="3">
    <source>
        <dbReference type="Proteomes" id="UP000052023"/>
    </source>
</evidence>